<comment type="caution">
    <text evidence="1">The sequence shown here is derived from an EMBL/GenBank/DDBJ whole genome shotgun (WGS) entry which is preliminary data.</text>
</comment>
<reference evidence="1 2" key="1">
    <citation type="submission" date="2020-08" db="EMBL/GenBank/DDBJ databases">
        <title>A Genomic Blueprint of the Chicken Gut Microbiome.</title>
        <authorList>
            <person name="Gilroy R."/>
            <person name="Ravi A."/>
            <person name="Getino M."/>
            <person name="Pursley I."/>
            <person name="Horton D.L."/>
            <person name="Alikhan N.-F."/>
            <person name="Baker D."/>
            <person name="Gharbi K."/>
            <person name="Hall N."/>
            <person name="Watson M."/>
            <person name="Adriaenssens E.M."/>
            <person name="Foster-Nyarko E."/>
            <person name="Jarju S."/>
            <person name="Secka A."/>
            <person name="Antonio M."/>
            <person name="Oren A."/>
            <person name="Chaudhuri R."/>
            <person name="La Ragione R.M."/>
            <person name="Hildebrand F."/>
            <person name="Pallen M.J."/>
        </authorList>
    </citation>
    <scope>NUCLEOTIDE SEQUENCE [LARGE SCALE GENOMIC DNA]</scope>
    <source>
        <strain evidence="1 2">N37</strain>
    </source>
</reference>
<name>A0ABR8YTG3_9CLOT</name>
<dbReference type="RefSeq" id="WP_191740512.1">
    <property type="nucleotide sequence ID" value="NZ_JACSQB010000079.1"/>
</dbReference>
<evidence type="ECO:0000313" key="1">
    <source>
        <dbReference type="EMBL" id="MBD8047545.1"/>
    </source>
</evidence>
<gene>
    <name evidence="1" type="ORF">H9637_10925</name>
</gene>
<keyword evidence="2" id="KW-1185">Reference proteome</keyword>
<protein>
    <submittedName>
        <fullName evidence="1">Uncharacterized protein</fullName>
    </submittedName>
</protein>
<evidence type="ECO:0000313" key="2">
    <source>
        <dbReference type="Proteomes" id="UP000627166"/>
    </source>
</evidence>
<organism evidence="1 2">
    <name type="scientific">Clostridium faecium</name>
    <dbReference type="NCBI Taxonomy" id="2762223"/>
    <lineage>
        <taxon>Bacteria</taxon>
        <taxon>Bacillati</taxon>
        <taxon>Bacillota</taxon>
        <taxon>Clostridia</taxon>
        <taxon>Eubacteriales</taxon>
        <taxon>Clostridiaceae</taxon>
        <taxon>Clostridium</taxon>
    </lineage>
</organism>
<dbReference type="Proteomes" id="UP000627166">
    <property type="component" value="Unassembled WGS sequence"/>
</dbReference>
<accession>A0ABR8YTG3</accession>
<sequence>MGKYLKLKIELSKNYKEIAVIIAKDYVIYGSYYKLSLIYKTSKANLHRLVKSHLTYIKDYYPEVYKEYSLKIKENNKRGIKIKNKKSEETRRNTREYLVCFDSKIFEELPKQIEYDEFLSWCIKFNTGNLTGVDLVSIAAKNGIEVIN</sequence>
<dbReference type="EMBL" id="JACSQB010000079">
    <property type="protein sequence ID" value="MBD8047545.1"/>
    <property type="molecule type" value="Genomic_DNA"/>
</dbReference>
<proteinExistence type="predicted"/>